<evidence type="ECO:0000313" key="3">
    <source>
        <dbReference type="Proteomes" id="UP001600650"/>
    </source>
</evidence>
<dbReference type="EMBL" id="JBHVBU010000021">
    <property type="protein sequence ID" value="MFE7963452.1"/>
    <property type="molecule type" value="Genomic_DNA"/>
</dbReference>
<protein>
    <submittedName>
        <fullName evidence="2">Uncharacterized protein</fullName>
    </submittedName>
</protein>
<sequence length="84" mass="9779">MYHHPSRRGLTHEIAERRARRMKLDRMARDRAARNLPQLDRRSPFGQLSKAARQYSVPTPRVPADNLARFPRQRTTDSEGGRDA</sequence>
<comment type="caution">
    <text evidence="2">The sequence shown here is derived from an EMBL/GenBank/DDBJ whole genome shotgun (WGS) entry which is preliminary data.</text>
</comment>
<dbReference type="Proteomes" id="UP001600650">
    <property type="component" value="Unassembled WGS sequence"/>
</dbReference>
<name>A0ABW6JFG8_STRCE</name>
<feature type="compositionally biased region" description="Basic and acidic residues" evidence="1">
    <location>
        <begin position="74"/>
        <end position="84"/>
    </location>
</feature>
<gene>
    <name evidence="2" type="ORF">ACFU0X_10420</name>
</gene>
<feature type="region of interest" description="Disordered" evidence="1">
    <location>
        <begin position="30"/>
        <end position="84"/>
    </location>
</feature>
<organism evidence="2 3">
    <name type="scientific">Streptomyces cellulosae</name>
    <dbReference type="NCBI Taxonomy" id="1968"/>
    <lineage>
        <taxon>Bacteria</taxon>
        <taxon>Bacillati</taxon>
        <taxon>Actinomycetota</taxon>
        <taxon>Actinomycetes</taxon>
        <taxon>Kitasatosporales</taxon>
        <taxon>Streptomycetaceae</taxon>
        <taxon>Streptomyces</taxon>
    </lineage>
</organism>
<evidence type="ECO:0000313" key="2">
    <source>
        <dbReference type="EMBL" id="MFE7963452.1"/>
    </source>
</evidence>
<feature type="compositionally biased region" description="Basic and acidic residues" evidence="1">
    <location>
        <begin position="30"/>
        <end position="43"/>
    </location>
</feature>
<dbReference type="RefSeq" id="WP_381726252.1">
    <property type="nucleotide sequence ID" value="NZ_JBHVBU010000021.1"/>
</dbReference>
<accession>A0ABW6JFG8</accession>
<evidence type="ECO:0000256" key="1">
    <source>
        <dbReference type="SAM" id="MobiDB-lite"/>
    </source>
</evidence>
<keyword evidence="3" id="KW-1185">Reference proteome</keyword>
<proteinExistence type="predicted"/>
<reference evidence="2 3" key="1">
    <citation type="submission" date="2024-09" db="EMBL/GenBank/DDBJ databases">
        <title>The Natural Products Discovery Center: Release of the First 8490 Sequenced Strains for Exploring Actinobacteria Biosynthetic Diversity.</title>
        <authorList>
            <person name="Kalkreuter E."/>
            <person name="Kautsar S.A."/>
            <person name="Yang D."/>
            <person name="Bader C.D."/>
            <person name="Teijaro C.N."/>
            <person name="Fluegel L."/>
            <person name="Davis C.M."/>
            <person name="Simpson J.R."/>
            <person name="Lauterbach L."/>
            <person name="Steele A.D."/>
            <person name="Gui C."/>
            <person name="Meng S."/>
            <person name="Li G."/>
            <person name="Viehrig K."/>
            <person name="Ye F."/>
            <person name="Su P."/>
            <person name="Kiefer A.F."/>
            <person name="Nichols A."/>
            <person name="Cepeda A.J."/>
            <person name="Yan W."/>
            <person name="Fan B."/>
            <person name="Jiang Y."/>
            <person name="Adhikari A."/>
            <person name="Zheng C.-J."/>
            <person name="Schuster L."/>
            <person name="Cowan T.M."/>
            <person name="Smanski M.J."/>
            <person name="Chevrette M.G."/>
            <person name="De Carvalho L.P.S."/>
            <person name="Shen B."/>
        </authorList>
    </citation>
    <scope>NUCLEOTIDE SEQUENCE [LARGE SCALE GENOMIC DNA]</scope>
    <source>
        <strain evidence="2 3">NPDC057399</strain>
    </source>
</reference>